<dbReference type="SUPFAM" id="SSF53474">
    <property type="entry name" value="alpha/beta-Hydrolases"/>
    <property type="match status" value="1"/>
</dbReference>
<dbReference type="RefSeq" id="WP_190130228.1">
    <property type="nucleotide sequence ID" value="NZ_BNBD01000005.1"/>
</dbReference>
<dbReference type="InterPro" id="IPR000073">
    <property type="entry name" value="AB_hydrolase_1"/>
</dbReference>
<evidence type="ECO:0000313" key="3">
    <source>
        <dbReference type="Proteomes" id="UP000638313"/>
    </source>
</evidence>
<evidence type="ECO:0000259" key="1">
    <source>
        <dbReference type="Pfam" id="PF00561"/>
    </source>
</evidence>
<dbReference type="Proteomes" id="UP000638313">
    <property type="component" value="Unassembled WGS sequence"/>
</dbReference>
<sequence>MANLPEGYPPLHTTVHGSGPGVLLAHGASGNVRDNFAPLIPALAERHTVVAPDFPGSGATPRATAPLTVDGLADALVAAADEVGLETFTLLGYSMGTLVAVRAAARYPERVRGLVLTAGLAKADNRVLASMDLWRSLLAAGDLQSFARVVALTGFGETFFNSVPEQDLQALYDGIAAGVPAGTPEQAAVVAESDTTGDLPGLAVPTLVVATVHDLLVSPALSRELAAGIPGAEYAELGSGHVPAAERPEEWRKLVLDFIGRHGL</sequence>
<protein>
    <submittedName>
        <fullName evidence="2">Alpha/beta hydrolase</fullName>
    </submittedName>
</protein>
<dbReference type="Gene3D" id="3.40.50.1820">
    <property type="entry name" value="alpha/beta hydrolase"/>
    <property type="match status" value="1"/>
</dbReference>
<organism evidence="2 3">
    <name type="scientific">Streptomyces mashuensis</name>
    <dbReference type="NCBI Taxonomy" id="33904"/>
    <lineage>
        <taxon>Bacteria</taxon>
        <taxon>Bacillati</taxon>
        <taxon>Actinomycetota</taxon>
        <taxon>Actinomycetes</taxon>
        <taxon>Kitasatosporales</taxon>
        <taxon>Streptomycetaceae</taxon>
        <taxon>Streptomyces</taxon>
    </lineage>
</organism>
<reference evidence="2" key="1">
    <citation type="journal article" date="2014" name="Int. J. Syst. Evol. Microbiol.">
        <title>Complete genome sequence of Corynebacterium casei LMG S-19264T (=DSM 44701T), isolated from a smear-ripened cheese.</title>
        <authorList>
            <consortium name="US DOE Joint Genome Institute (JGI-PGF)"/>
            <person name="Walter F."/>
            <person name="Albersmeier A."/>
            <person name="Kalinowski J."/>
            <person name="Ruckert C."/>
        </authorList>
    </citation>
    <scope>NUCLEOTIDE SEQUENCE</scope>
    <source>
        <strain evidence="2">JCM 4059</strain>
    </source>
</reference>
<keyword evidence="3" id="KW-1185">Reference proteome</keyword>
<dbReference type="GO" id="GO:0016787">
    <property type="term" value="F:hydrolase activity"/>
    <property type="evidence" value="ECO:0007669"/>
    <property type="project" value="UniProtKB-KW"/>
</dbReference>
<dbReference type="InterPro" id="IPR000639">
    <property type="entry name" value="Epox_hydrolase-like"/>
</dbReference>
<name>A0A919ECB2_9ACTN</name>
<dbReference type="PANTHER" id="PTHR43798:SF33">
    <property type="entry name" value="HYDROLASE, PUTATIVE (AFU_ORTHOLOGUE AFUA_2G14860)-RELATED"/>
    <property type="match status" value="1"/>
</dbReference>
<dbReference type="PANTHER" id="PTHR43798">
    <property type="entry name" value="MONOACYLGLYCEROL LIPASE"/>
    <property type="match status" value="1"/>
</dbReference>
<dbReference type="PRINTS" id="PR00111">
    <property type="entry name" value="ABHYDROLASE"/>
</dbReference>
<proteinExistence type="predicted"/>
<dbReference type="InterPro" id="IPR050266">
    <property type="entry name" value="AB_hydrolase_sf"/>
</dbReference>
<dbReference type="AlphaFoldDB" id="A0A919ECB2"/>
<dbReference type="EMBL" id="BNBD01000005">
    <property type="protein sequence ID" value="GHF48233.1"/>
    <property type="molecule type" value="Genomic_DNA"/>
</dbReference>
<comment type="caution">
    <text evidence="2">The sequence shown here is derived from an EMBL/GenBank/DDBJ whole genome shotgun (WGS) entry which is preliminary data.</text>
</comment>
<gene>
    <name evidence="2" type="ORF">GCM10010218_32140</name>
</gene>
<dbReference type="PRINTS" id="PR00412">
    <property type="entry name" value="EPOXHYDRLASE"/>
</dbReference>
<reference evidence="2" key="2">
    <citation type="submission" date="2020-09" db="EMBL/GenBank/DDBJ databases">
        <authorList>
            <person name="Sun Q."/>
            <person name="Ohkuma M."/>
        </authorList>
    </citation>
    <scope>NUCLEOTIDE SEQUENCE</scope>
    <source>
        <strain evidence="2">JCM 4059</strain>
    </source>
</reference>
<accession>A0A919ECB2</accession>
<dbReference type="InterPro" id="IPR029058">
    <property type="entry name" value="AB_hydrolase_fold"/>
</dbReference>
<keyword evidence="2" id="KW-0378">Hydrolase</keyword>
<feature type="domain" description="AB hydrolase-1" evidence="1">
    <location>
        <begin position="22"/>
        <end position="246"/>
    </location>
</feature>
<dbReference type="GO" id="GO:0016020">
    <property type="term" value="C:membrane"/>
    <property type="evidence" value="ECO:0007669"/>
    <property type="project" value="TreeGrafter"/>
</dbReference>
<evidence type="ECO:0000313" key="2">
    <source>
        <dbReference type="EMBL" id="GHF48233.1"/>
    </source>
</evidence>
<dbReference type="Pfam" id="PF00561">
    <property type="entry name" value="Abhydrolase_1"/>
    <property type="match status" value="1"/>
</dbReference>